<dbReference type="OrthoDB" id="9204736at2"/>
<accession>A0A6N8DR12</accession>
<dbReference type="RefSeq" id="WP_155447733.1">
    <property type="nucleotide sequence ID" value="NZ_JAOQNR010000024.1"/>
</dbReference>
<reference evidence="1 2" key="1">
    <citation type="submission" date="2019-11" db="EMBL/GenBank/DDBJ databases">
        <title>Whole-genome sequence of a Rhodoblastus acidophilus DSM 142.</title>
        <authorList>
            <person name="Kyndt J.A."/>
            <person name="Meyer T.E."/>
        </authorList>
    </citation>
    <scope>NUCLEOTIDE SEQUENCE [LARGE SCALE GENOMIC DNA]</scope>
    <source>
        <strain evidence="1 2">DSM 142</strain>
    </source>
</reference>
<protein>
    <submittedName>
        <fullName evidence="1">Uncharacterized protein</fullName>
    </submittedName>
</protein>
<name>A0A6N8DR12_RHOAC</name>
<dbReference type="EMBL" id="WNKS01000025">
    <property type="protein sequence ID" value="MTV33052.1"/>
    <property type="molecule type" value="Genomic_DNA"/>
</dbReference>
<sequence>MGWQFNPFTGNLDWAGASTAYTLPIAGASTLGGVKVGSGLSIDGSGVLSAPGLTLPASVSFGTLTSSGSGLEITGTWNASGVAFPGALLVNVTNTNSAAGSKLADFQRDGSSVLSITPAGQINGRAGSYNNPTMRAGTSGSYLVLGSGDSGSVVGQGGATLFGSDGAKFSFAGYLDFNGAGNGRLYLDAAGIIAQRNGTNAQADRVYNTWTSGGAQEWFAIDWKTTANTCIVGTQATGAGAAVRPISAVGSWSFASPNFDAPFTVATLPAGVERANAYAIDGRKDGEGPGAGSGVPVFYSNGSWRRCSDCSPVAA</sequence>
<proteinExistence type="predicted"/>
<organism evidence="1 2">
    <name type="scientific">Rhodoblastus acidophilus</name>
    <name type="common">Rhodopseudomonas acidophila</name>
    <dbReference type="NCBI Taxonomy" id="1074"/>
    <lineage>
        <taxon>Bacteria</taxon>
        <taxon>Pseudomonadati</taxon>
        <taxon>Pseudomonadota</taxon>
        <taxon>Alphaproteobacteria</taxon>
        <taxon>Hyphomicrobiales</taxon>
        <taxon>Rhodoblastaceae</taxon>
        <taxon>Rhodoblastus</taxon>
    </lineage>
</organism>
<evidence type="ECO:0000313" key="2">
    <source>
        <dbReference type="Proteomes" id="UP000439113"/>
    </source>
</evidence>
<comment type="caution">
    <text evidence="1">The sequence shown here is derived from an EMBL/GenBank/DDBJ whole genome shotgun (WGS) entry which is preliminary data.</text>
</comment>
<evidence type="ECO:0000313" key="1">
    <source>
        <dbReference type="EMBL" id="MTV33052.1"/>
    </source>
</evidence>
<gene>
    <name evidence="1" type="ORF">GJ654_18895</name>
</gene>
<dbReference type="AlphaFoldDB" id="A0A6N8DR12"/>
<dbReference type="Proteomes" id="UP000439113">
    <property type="component" value="Unassembled WGS sequence"/>
</dbReference>